<evidence type="ECO:0000256" key="2">
    <source>
        <dbReference type="ARBA" id="ARBA00022980"/>
    </source>
</evidence>
<organism evidence="6 7">
    <name type="scientific">Trapa natans</name>
    <name type="common">Water chestnut</name>
    <dbReference type="NCBI Taxonomy" id="22666"/>
    <lineage>
        <taxon>Eukaryota</taxon>
        <taxon>Viridiplantae</taxon>
        <taxon>Streptophyta</taxon>
        <taxon>Embryophyta</taxon>
        <taxon>Tracheophyta</taxon>
        <taxon>Spermatophyta</taxon>
        <taxon>Magnoliopsida</taxon>
        <taxon>eudicotyledons</taxon>
        <taxon>Gunneridae</taxon>
        <taxon>Pentapetalae</taxon>
        <taxon>rosids</taxon>
        <taxon>malvids</taxon>
        <taxon>Myrtales</taxon>
        <taxon>Lythraceae</taxon>
        <taxon>Trapa</taxon>
    </lineage>
</organism>
<evidence type="ECO:0000313" key="7">
    <source>
        <dbReference type="Proteomes" id="UP001346149"/>
    </source>
</evidence>
<comment type="similarity">
    <text evidence="1">Belongs to the universal ribosomal protein uL1 family.</text>
</comment>
<proteinExistence type="inferred from homology"/>
<dbReference type="PANTHER" id="PTHR23105">
    <property type="entry name" value="RIBOSOMAL PROTEIN L7AE FAMILY MEMBER"/>
    <property type="match status" value="1"/>
</dbReference>
<evidence type="ECO:0000256" key="4">
    <source>
        <dbReference type="ARBA" id="ARBA00062612"/>
    </source>
</evidence>
<dbReference type="Proteomes" id="UP001346149">
    <property type="component" value="Unassembled WGS sequence"/>
</dbReference>
<keyword evidence="7" id="KW-1185">Reference proteome</keyword>
<comment type="subunit">
    <text evidence="4">Interacts with the GTPase NUG2.</text>
</comment>
<dbReference type="Gene3D" id="2.60.40.1820">
    <property type="match status" value="1"/>
</dbReference>
<dbReference type="FunFam" id="3.30.190.20:FF:000009">
    <property type="entry name" value="Ribosomal protein L10a"/>
    <property type="match status" value="1"/>
</dbReference>
<dbReference type="InterPro" id="IPR013990">
    <property type="entry name" value="WHy-dom"/>
</dbReference>
<dbReference type="InterPro" id="IPR023674">
    <property type="entry name" value="Ribosomal_uL1-like"/>
</dbReference>
<gene>
    <name evidence="6" type="ORF">SAY86_002491</name>
</gene>
<reference evidence="6 7" key="1">
    <citation type="journal article" date="2023" name="Hortic Res">
        <title>Pangenome of water caltrop reveals structural variations and asymmetric subgenome divergence after allopolyploidization.</title>
        <authorList>
            <person name="Zhang X."/>
            <person name="Chen Y."/>
            <person name="Wang L."/>
            <person name="Yuan Y."/>
            <person name="Fang M."/>
            <person name="Shi L."/>
            <person name="Lu R."/>
            <person name="Comes H.P."/>
            <person name="Ma Y."/>
            <person name="Chen Y."/>
            <person name="Huang G."/>
            <person name="Zhou Y."/>
            <person name="Zheng Z."/>
            <person name="Qiu Y."/>
        </authorList>
    </citation>
    <scope>NUCLEOTIDE SEQUENCE [LARGE SCALE GENOMIC DNA]</scope>
    <source>
        <strain evidence="6">F231</strain>
    </source>
</reference>
<dbReference type="SUPFAM" id="SSF117070">
    <property type="entry name" value="LEA14-like"/>
    <property type="match status" value="1"/>
</dbReference>
<dbReference type="GO" id="GO:0009269">
    <property type="term" value="P:response to desiccation"/>
    <property type="evidence" value="ECO:0007669"/>
    <property type="project" value="InterPro"/>
</dbReference>
<keyword evidence="3" id="KW-0687">Ribonucleoprotein</keyword>
<dbReference type="InterPro" id="IPR004864">
    <property type="entry name" value="LEA_2"/>
</dbReference>
<dbReference type="InterPro" id="IPR028364">
    <property type="entry name" value="Ribosomal_uL1/biogenesis"/>
</dbReference>
<feature type="domain" description="Water stress and hypersensitive response" evidence="5">
    <location>
        <begin position="291"/>
        <end position="404"/>
    </location>
</feature>
<evidence type="ECO:0000256" key="1">
    <source>
        <dbReference type="ARBA" id="ARBA00010531"/>
    </source>
</evidence>
<dbReference type="GO" id="GO:0005840">
    <property type="term" value="C:ribosome"/>
    <property type="evidence" value="ECO:0007669"/>
    <property type="project" value="UniProtKB-KW"/>
</dbReference>
<dbReference type="GO" id="GO:1990904">
    <property type="term" value="C:ribonucleoprotein complex"/>
    <property type="evidence" value="ECO:0007669"/>
    <property type="project" value="UniProtKB-KW"/>
</dbReference>
<dbReference type="Gene3D" id="3.30.190.20">
    <property type="match status" value="2"/>
</dbReference>
<dbReference type="SUPFAM" id="SSF56808">
    <property type="entry name" value="Ribosomal protein L1"/>
    <property type="match status" value="1"/>
</dbReference>
<evidence type="ECO:0000313" key="6">
    <source>
        <dbReference type="EMBL" id="KAK4785802.1"/>
    </source>
</evidence>
<keyword evidence="2" id="KW-0689">Ribosomal protein</keyword>
<dbReference type="CDD" id="cd00403">
    <property type="entry name" value="Ribosomal_L1"/>
    <property type="match status" value="1"/>
</dbReference>
<dbReference type="InterPro" id="IPR050257">
    <property type="entry name" value="eL8/uL1-like"/>
</dbReference>
<dbReference type="GO" id="GO:0003723">
    <property type="term" value="F:RNA binding"/>
    <property type="evidence" value="ECO:0007669"/>
    <property type="project" value="InterPro"/>
</dbReference>
<sequence length="434" mass="49034">MSKLQSDALREAISGIKNDSNEKKRKFVETIELQIGLKNYDPQKDKRFSGSVKLPHIPRPKMRVCMLGDAQHVEEAEKIGLDYMDVESLKKLNKNKKLVKKLAKKYHAFLASESVIKQIPRLLGPGKFPTLVTHQESLESKVNETKATIKFQLKKVLCMGVAVGNVSMEEKQIFQNVQLSVNFLVSLLKKNWQNFLDFEWIIMPCKTELRFQSVRFSKNGDYCRSSSILHTHTITETPGNPRHHSYVQRNFMGRKVRWSWGSALIGAASAGAAAALFQAKPKDPTFHLISISFTSFKLNVPVLDAEVVLTVHVTNPNVAPIHYSSTTMCIFYEGSLLGSAEVSAGHQSPRSCQLLRLPARLDGMELAHHAAKFLADVARREMVLEARVMIEGTAKVLWWNHRFKVRVESHVTVDPVFLDVIDQENRSELDVFVG</sequence>
<dbReference type="Pfam" id="PF03168">
    <property type="entry name" value="LEA_2"/>
    <property type="match status" value="1"/>
</dbReference>
<name>A0AAN7LFS1_TRANT</name>
<protein>
    <recommendedName>
        <fullName evidence="5">Water stress and hypersensitive response domain-containing protein</fullName>
    </recommendedName>
</protein>
<dbReference type="EMBL" id="JAXQNO010000013">
    <property type="protein sequence ID" value="KAK4785802.1"/>
    <property type="molecule type" value="Genomic_DNA"/>
</dbReference>
<accession>A0AAN7LFS1</accession>
<dbReference type="AlphaFoldDB" id="A0AAN7LFS1"/>
<evidence type="ECO:0000256" key="3">
    <source>
        <dbReference type="ARBA" id="ARBA00023274"/>
    </source>
</evidence>
<evidence type="ECO:0000259" key="5">
    <source>
        <dbReference type="SMART" id="SM00769"/>
    </source>
</evidence>
<dbReference type="SMART" id="SM00769">
    <property type="entry name" value="WHy"/>
    <property type="match status" value="1"/>
</dbReference>
<dbReference type="Pfam" id="PF00687">
    <property type="entry name" value="Ribosomal_L1"/>
    <property type="match status" value="1"/>
</dbReference>
<comment type="caution">
    <text evidence="6">The sequence shown here is derived from an EMBL/GenBank/DDBJ whole genome shotgun (WGS) entry which is preliminary data.</text>
</comment>
<dbReference type="FunFam" id="3.30.190.20:FF:000006">
    <property type="entry name" value="Ribosomal protein"/>
    <property type="match status" value="1"/>
</dbReference>